<accession>A0A381QND5</accession>
<dbReference type="Pfam" id="PF00248">
    <property type="entry name" value="Aldo_ket_red"/>
    <property type="match status" value="1"/>
</dbReference>
<dbReference type="InterPro" id="IPR006175">
    <property type="entry name" value="YjgF/YER057c/UK114"/>
</dbReference>
<dbReference type="CDD" id="cd06154">
    <property type="entry name" value="YjgF_YER057c_UK114_like_6"/>
    <property type="match status" value="1"/>
</dbReference>
<name>A0A381QND5_9ZZZZ</name>
<dbReference type="InterPro" id="IPR035959">
    <property type="entry name" value="RutC-like_sf"/>
</dbReference>
<dbReference type="CDD" id="cd19101">
    <property type="entry name" value="AKR_unchar"/>
    <property type="match status" value="1"/>
</dbReference>
<feature type="domain" description="NADP-dependent oxidoreductase" evidence="1">
    <location>
        <begin position="27"/>
        <end position="321"/>
    </location>
</feature>
<dbReference type="AlphaFoldDB" id="A0A381QND5"/>
<sequence>MKAADGRGVVAERWDLAPDLSISRVLTGLWQIADMERDGRQLDLVATAREMGPYVDAGLTTFDMADHYGSAEEIVGLFAREHGSGVVQPLTKWVPEPGASTREEVREAVELSLRRMQTERIDLLQFHAWNYADPSYLDTLFYLQELKDEGLILHLGLTNTDTAHLRMIINTGIAITSNQVCFSLLDQRAGAHGMTELCREHGITLLAFGTLAGGFLTERWLNEPEPDQDGLETWSEMKYRRFIREAGGWEALQGLLRVVHAIATRHGVSMANVVCRYILDQPAVGGIIIGARLGLSEHREDNLRIFEFTLDDADKAEIAAAADRLRPIPGDCGDEYRRRPYLTASGDLSHHIEAMPTPYEAERGADGRSRVSSGTVWEDLAGFSRAVRKGNRISVSGTTATHGDRVIGGSDPVSQTHFVIDKIDGALQSLGASLYDVIRTRVYIRDIAHWEPVANVHGERFRDTKPANTLVQAGIIGSEYLVEIEAEAIVSG</sequence>
<dbReference type="InterPro" id="IPR036812">
    <property type="entry name" value="NAD(P)_OxRdtase_dom_sf"/>
</dbReference>
<dbReference type="Gene3D" id="3.20.20.100">
    <property type="entry name" value="NADP-dependent oxidoreductase domain"/>
    <property type="match status" value="1"/>
</dbReference>
<dbReference type="SUPFAM" id="SSF51430">
    <property type="entry name" value="NAD(P)-linked oxidoreductase"/>
    <property type="match status" value="1"/>
</dbReference>
<dbReference type="EMBL" id="UINC01001431">
    <property type="protein sequence ID" value="SUZ80560.1"/>
    <property type="molecule type" value="Genomic_DNA"/>
</dbReference>
<protein>
    <recommendedName>
        <fullName evidence="1">NADP-dependent oxidoreductase domain-containing protein</fullName>
    </recommendedName>
</protein>
<dbReference type="PANTHER" id="PTHR43147:SF2">
    <property type="entry name" value="NADP-DEPENDENT OXIDOREDUCTASE DOMAIN-CONTAINING PROTEIN"/>
    <property type="match status" value="1"/>
</dbReference>
<dbReference type="Pfam" id="PF01042">
    <property type="entry name" value="Ribonuc_L-PSP"/>
    <property type="match status" value="1"/>
</dbReference>
<dbReference type="Gene3D" id="3.30.1330.40">
    <property type="entry name" value="RutC-like"/>
    <property type="match status" value="1"/>
</dbReference>
<evidence type="ECO:0000313" key="2">
    <source>
        <dbReference type="EMBL" id="SUZ80560.1"/>
    </source>
</evidence>
<proteinExistence type="predicted"/>
<evidence type="ECO:0000259" key="1">
    <source>
        <dbReference type="Pfam" id="PF00248"/>
    </source>
</evidence>
<reference evidence="2" key="1">
    <citation type="submission" date="2018-05" db="EMBL/GenBank/DDBJ databases">
        <authorList>
            <person name="Lanie J.A."/>
            <person name="Ng W.-L."/>
            <person name="Kazmierczak K.M."/>
            <person name="Andrzejewski T.M."/>
            <person name="Davidsen T.M."/>
            <person name="Wayne K.J."/>
            <person name="Tettelin H."/>
            <person name="Glass J.I."/>
            <person name="Rusch D."/>
            <person name="Podicherti R."/>
            <person name="Tsui H.-C.T."/>
            <person name="Winkler M.E."/>
        </authorList>
    </citation>
    <scope>NUCLEOTIDE SEQUENCE</scope>
</reference>
<dbReference type="InterPro" id="IPR023210">
    <property type="entry name" value="NADP_OxRdtase_dom"/>
</dbReference>
<gene>
    <name evidence="2" type="ORF">METZ01_LOCUS33414</name>
</gene>
<organism evidence="2">
    <name type="scientific">marine metagenome</name>
    <dbReference type="NCBI Taxonomy" id="408172"/>
    <lineage>
        <taxon>unclassified sequences</taxon>
        <taxon>metagenomes</taxon>
        <taxon>ecological metagenomes</taxon>
    </lineage>
</organism>
<dbReference type="PANTHER" id="PTHR43147">
    <property type="entry name" value="PROTEIN TAS"/>
    <property type="match status" value="1"/>
</dbReference>
<dbReference type="SUPFAM" id="SSF55298">
    <property type="entry name" value="YjgF-like"/>
    <property type="match status" value="1"/>
</dbReference>